<evidence type="ECO:0000313" key="3">
    <source>
        <dbReference type="Proteomes" id="UP000321514"/>
    </source>
</evidence>
<gene>
    <name evidence="2" type="ORF">MFU01_18440</name>
</gene>
<accession>A0A511SYY1</accession>
<sequence length="87" mass="9628">MERISGWGRAAGVLATGLLATGAWACDTCRPRVEAGIYNEHFLGRLALTLMPLLVVLWLVVLIVWSPWSDARPRASSRRSFTQEESS</sequence>
<name>A0A511SYY1_MYXFU</name>
<proteinExistence type="predicted"/>
<keyword evidence="1" id="KW-0472">Membrane</keyword>
<comment type="caution">
    <text evidence="2">The sequence shown here is derived from an EMBL/GenBank/DDBJ whole genome shotgun (WGS) entry which is preliminary data.</text>
</comment>
<dbReference type="AlphaFoldDB" id="A0A511SYY1"/>
<protein>
    <submittedName>
        <fullName evidence="2">Uncharacterized protein</fullName>
    </submittedName>
</protein>
<keyword evidence="1" id="KW-1133">Transmembrane helix</keyword>
<evidence type="ECO:0000313" key="2">
    <source>
        <dbReference type="EMBL" id="GEN06807.1"/>
    </source>
</evidence>
<evidence type="ECO:0000256" key="1">
    <source>
        <dbReference type="SAM" id="Phobius"/>
    </source>
</evidence>
<feature type="transmembrane region" description="Helical" evidence="1">
    <location>
        <begin position="49"/>
        <end position="68"/>
    </location>
</feature>
<organism evidence="2 3">
    <name type="scientific">Myxococcus fulvus</name>
    <dbReference type="NCBI Taxonomy" id="33"/>
    <lineage>
        <taxon>Bacteria</taxon>
        <taxon>Pseudomonadati</taxon>
        <taxon>Myxococcota</taxon>
        <taxon>Myxococcia</taxon>
        <taxon>Myxococcales</taxon>
        <taxon>Cystobacterineae</taxon>
        <taxon>Myxococcaceae</taxon>
        <taxon>Myxococcus</taxon>
    </lineage>
</organism>
<dbReference type="EMBL" id="BJXR01000017">
    <property type="protein sequence ID" value="GEN06807.1"/>
    <property type="molecule type" value="Genomic_DNA"/>
</dbReference>
<dbReference type="Proteomes" id="UP000321514">
    <property type="component" value="Unassembled WGS sequence"/>
</dbReference>
<keyword evidence="1" id="KW-0812">Transmembrane</keyword>
<dbReference type="RefSeq" id="WP_074954517.1">
    <property type="nucleotide sequence ID" value="NZ_BJXR01000017.1"/>
</dbReference>
<reference evidence="2 3" key="1">
    <citation type="submission" date="2019-07" db="EMBL/GenBank/DDBJ databases">
        <title>Whole genome shotgun sequence of Myxococcus fulvus NBRC 100333.</title>
        <authorList>
            <person name="Hosoyama A."/>
            <person name="Uohara A."/>
            <person name="Ohji S."/>
            <person name="Ichikawa N."/>
        </authorList>
    </citation>
    <scope>NUCLEOTIDE SEQUENCE [LARGE SCALE GENOMIC DNA]</scope>
    <source>
        <strain evidence="2 3">NBRC 100333</strain>
    </source>
</reference>
<dbReference type="STRING" id="1334629.MFUL124B02_39255"/>